<organism evidence="1 2">
    <name type="scientific">Caldanaerovirga acetigignens</name>
    <dbReference type="NCBI Taxonomy" id="447595"/>
    <lineage>
        <taxon>Bacteria</taxon>
        <taxon>Bacillati</taxon>
        <taxon>Bacillota</taxon>
        <taxon>Clostridia</taxon>
        <taxon>Thermosediminibacterales</taxon>
        <taxon>Thermosediminibacteraceae</taxon>
        <taxon>Caldanaerovirga</taxon>
    </lineage>
</organism>
<evidence type="ECO:0000313" key="1">
    <source>
        <dbReference type="EMBL" id="SHM41873.1"/>
    </source>
</evidence>
<dbReference type="EMBL" id="FRCR01000005">
    <property type="protein sequence ID" value="SHM41873.1"/>
    <property type="molecule type" value="Genomic_DNA"/>
</dbReference>
<name>A0A1M7IMP4_9FIRM</name>
<dbReference type="Proteomes" id="UP000184375">
    <property type="component" value="Unassembled WGS sequence"/>
</dbReference>
<evidence type="ECO:0000313" key="2">
    <source>
        <dbReference type="Proteomes" id="UP000184375"/>
    </source>
</evidence>
<dbReference type="AlphaFoldDB" id="A0A1M7IMP4"/>
<accession>A0A1M7IMP4</accession>
<sequence>MSYYEKLYFKIKNNPKDVMFDELRTLMTKVGGFNDRPGKGDHWIFTHPDFPDIRIVIDTRGGRKPLKPIYVKKCMKYFDEVNPHFKEVKNNE</sequence>
<evidence type="ECO:0008006" key="3">
    <source>
        <dbReference type="Google" id="ProtNLM"/>
    </source>
</evidence>
<protein>
    <recommendedName>
        <fullName evidence="3">HicA toxin of toxin-antitoxin</fullName>
    </recommendedName>
</protein>
<reference evidence="2" key="1">
    <citation type="submission" date="2016-11" db="EMBL/GenBank/DDBJ databases">
        <authorList>
            <person name="Varghese N."/>
            <person name="Submissions S."/>
        </authorList>
    </citation>
    <scope>NUCLEOTIDE SEQUENCE [LARGE SCALE GENOMIC DNA]</scope>
    <source>
        <strain evidence="2">DSM 18802</strain>
    </source>
</reference>
<dbReference type="OrthoDB" id="361893at2"/>
<keyword evidence="2" id="KW-1185">Reference proteome</keyword>
<dbReference type="STRING" id="447595.SAMN05660826_00962"/>
<proteinExistence type="predicted"/>
<dbReference type="SUPFAM" id="SSF54786">
    <property type="entry name" value="YcfA/nrd intein domain"/>
    <property type="match status" value="1"/>
</dbReference>
<gene>
    <name evidence="1" type="ORF">SAMN05660826_00962</name>
</gene>
<dbReference type="RefSeq" id="WP_073255508.1">
    <property type="nucleotide sequence ID" value="NZ_FRCR01000005.1"/>
</dbReference>